<gene>
    <name evidence="4" type="ORF">SAMN05444352_12591</name>
</gene>
<dbReference type="PANTHER" id="PTHR34580:SF1">
    <property type="entry name" value="PROTEIN PAFC"/>
    <property type="match status" value="1"/>
</dbReference>
<dbReference type="Gene3D" id="1.10.10.10">
    <property type="entry name" value="Winged helix-like DNA-binding domain superfamily/Winged helix DNA-binding domain"/>
    <property type="match status" value="1"/>
</dbReference>
<protein>
    <submittedName>
        <fullName evidence="4">Predicted DNA-binding transcriptional regulator YafY, contains an HTH and WYL domains</fullName>
    </submittedName>
</protein>
<dbReference type="Pfam" id="PF08279">
    <property type="entry name" value="HTH_11"/>
    <property type="match status" value="1"/>
</dbReference>
<evidence type="ECO:0000313" key="5">
    <source>
        <dbReference type="Proteomes" id="UP000198407"/>
    </source>
</evidence>
<dbReference type="Pfam" id="PF25583">
    <property type="entry name" value="WCX"/>
    <property type="match status" value="1"/>
</dbReference>
<dbReference type="OrthoDB" id="6521217at2"/>
<keyword evidence="5" id="KW-1185">Reference proteome</keyword>
<dbReference type="InterPro" id="IPR051534">
    <property type="entry name" value="CBASS_pafABC_assoc_protein"/>
</dbReference>
<dbReference type="PROSITE" id="PS52050">
    <property type="entry name" value="WYL"/>
    <property type="match status" value="1"/>
</dbReference>
<dbReference type="InterPro" id="IPR036388">
    <property type="entry name" value="WH-like_DNA-bd_sf"/>
</dbReference>
<dbReference type="InterPro" id="IPR036390">
    <property type="entry name" value="WH_DNA-bd_sf"/>
</dbReference>
<organism evidence="4 5">
    <name type="scientific">Pseudomonas japonica</name>
    <dbReference type="NCBI Taxonomy" id="256466"/>
    <lineage>
        <taxon>Bacteria</taxon>
        <taxon>Pseudomonadati</taxon>
        <taxon>Pseudomonadota</taxon>
        <taxon>Gammaproteobacteria</taxon>
        <taxon>Pseudomonadales</taxon>
        <taxon>Pseudomonadaceae</taxon>
        <taxon>Pseudomonas</taxon>
    </lineage>
</organism>
<proteinExistence type="predicted"/>
<dbReference type="PANTHER" id="PTHR34580">
    <property type="match status" value="1"/>
</dbReference>
<evidence type="ECO:0000313" key="4">
    <source>
        <dbReference type="EMBL" id="SNT14132.1"/>
    </source>
</evidence>
<evidence type="ECO:0000259" key="3">
    <source>
        <dbReference type="Pfam" id="PF25583"/>
    </source>
</evidence>
<dbReference type="AlphaFoldDB" id="A0A239K8Z2"/>
<dbReference type="Pfam" id="PF13280">
    <property type="entry name" value="WYL"/>
    <property type="match status" value="1"/>
</dbReference>
<dbReference type="InterPro" id="IPR028349">
    <property type="entry name" value="PafC-like"/>
</dbReference>
<accession>A0A239K8Z2</accession>
<dbReference type="PIRSF" id="PIRSF016838">
    <property type="entry name" value="PafC"/>
    <property type="match status" value="1"/>
</dbReference>
<dbReference type="InterPro" id="IPR013196">
    <property type="entry name" value="HTH_11"/>
</dbReference>
<dbReference type="STRING" id="1215104.GCA_000730585_02331"/>
<dbReference type="Proteomes" id="UP000198407">
    <property type="component" value="Unassembled WGS sequence"/>
</dbReference>
<keyword evidence="4" id="KW-0238">DNA-binding</keyword>
<dbReference type="EMBL" id="FZOL01000025">
    <property type="protein sequence ID" value="SNT14132.1"/>
    <property type="molecule type" value="Genomic_DNA"/>
</dbReference>
<sequence>MAATEHDTLALRLADILRLLQGGERPTRLQLAERFGVSERTIYRDLNRLGDVVEPGADGVYQLASQYRSHLSPADLQTFARLSGVERLFPTSDRRSWLELLKPGQASFLVRDGHFAAERPDTSDFRTLSRAVEQHRRCQLNYTGKSRRIEPYRLIHNKGIWYLAATEGGHLKSFALGRIDELRLLEESFSPDPRIQGQIENDDDIWFGQDCLDVTVQVAASNAYYFLRRNVLPQQRVVEQRTDGQLLLRCQVNHPNQLLPIIRYWIPHIRILEPAWLQQQLRDELTDYLNDAGPRP</sequence>
<evidence type="ECO:0000259" key="1">
    <source>
        <dbReference type="Pfam" id="PF08279"/>
    </source>
</evidence>
<feature type="domain" description="WYL" evidence="2">
    <location>
        <begin position="125"/>
        <end position="183"/>
    </location>
</feature>
<dbReference type="InterPro" id="IPR057727">
    <property type="entry name" value="WCX_dom"/>
</dbReference>
<evidence type="ECO:0000259" key="2">
    <source>
        <dbReference type="Pfam" id="PF13280"/>
    </source>
</evidence>
<feature type="domain" description="Helix-turn-helix type 11" evidence="1">
    <location>
        <begin position="12"/>
        <end position="49"/>
    </location>
</feature>
<feature type="domain" description="WCX" evidence="3">
    <location>
        <begin position="213"/>
        <end position="288"/>
    </location>
</feature>
<dbReference type="GO" id="GO:0003677">
    <property type="term" value="F:DNA binding"/>
    <property type="evidence" value="ECO:0007669"/>
    <property type="project" value="UniProtKB-KW"/>
</dbReference>
<reference evidence="5" key="1">
    <citation type="submission" date="2017-06" db="EMBL/GenBank/DDBJ databases">
        <authorList>
            <person name="Varghese N."/>
            <person name="Submissions S."/>
        </authorList>
    </citation>
    <scope>NUCLEOTIDE SEQUENCE [LARGE SCALE GENOMIC DNA]</scope>
    <source>
        <strain evidence="5">DSM 22348</strain>
    </source>
</reference>
<dbReference type="SUPFAM" id="SSF46785">
    <property type="entry name" value="Winged helix' DNA-binding domain"/>
    <property type="match status" value="1"/>
</dbReference>
<dbReference type="RefSeq" id="WP_042126060.1">
    <property type="nucleotide sequence ID" value="NZ_FZOL01000025.1"/>
</dbReference>
<dbReference type="InterPro" id="IPR026881">
    <property type="entry name" value="WYL_dom"/>
</dbReference>
<name>A0A239K8Z2_9PSED</name>